<keyword evidence="7" id="KW-1185">Reference proteome</keyword>
<evidence type="ECO:0000313" key="7">
    <source>
        <dbReference type="Proteomes" id="UP000291022"/>
    </source>
</evidence>
<proteinExistence type="inferred from homology"/>
<dbReference type="Proteomes" id="UP000291022">
    <property type="component" value="Unassembled WGS sequence"/>
</dbReference>
<organism evidence="6 7">
    <name type="scientific">Ursus americanus</name>
    <name type="common">American black bear</name>
    <name type="synonym">Euarctos americanus</name>
    <dbReference type="NCBI Taxonomy" id="9643"/>
    <lineage>
        <taxon>Eukaryota</taxon>
        <taxon>Metazoa</taxon>
        <taxon>Chordata</taxon>
        <taxon>Craniata</taxon>
        <taxon>Vertebrata</taxon>
        <taxon>Euteleostomi</taxon>
        <taxon>Mammalia</taxon>
        <taxon>Eutheria</taxon>
        <taxon>Laurasiatheria</taxon>
        <taxon>Carnivora</taxon>
        <taxon>Caniformia</taxon>
        <taxon>Ursidae</taxon>
        <taxon>Ursus</taxon>
    </lineage>
</organism>
<dbReference type="GeneTree" id="ENSGT00390000012669"/>
<name>A0A452QW20_URSAM</name>
<comment type="similarity">
    <text evidence="2">Belongs to the VPS29 family.</text>
</comment>
<reference evidence="6" key="3">
    <citation type="submission" date="2025-09" db="UniProtKB">
        <authorList>
            <consortium name="Ensembl"/>
        </authorList>
    </citation>
    <scope>IDENTIFICATION</scope>
</reference>
<evidence type="ECO:0000256" key="2">
    <source>
        <dbReference type="ARBA" id="ARBA00005945"/>
    </source>
</evidence>
<reference evidence="7" key="1">
    <citation type="submission" date="2016-06" db="EMBL/GenBank/DDBJ databases">
        <title>De novo assembly and RNA-Seq shows season-dependent expression and editing in black bear kidneys.</title>
        <authorList>
            <person name="Korstanje R."/>
            <person name="Srivastava A."/>
            <person name="Sarsani V.K."/>
            <person name="Sheehan S.M."/>
            <person name="Seger R.L."/>
            <person name="Barter M.E."/>
            <person name="Lindqvist C."/>
            <person name="Brody L.C."/>
            <person name="Mullikin J.C."/>
        </authorList>
    </citation>
    <scope>NUCLEOTIDE SEQUENCE [LARGE SCALE GENOMIC DNA]</scope>
</reference>
<evidence type="ECO:0000256" key="3">
    <source>
        <dbReference type="ARBA" id="ARBA00017767"/>
    </source>
</evidence>
<dbReference type="AlphaFoldDB" id="A0A452QW20"/>
<reference evidence="6" key="2">
    <citation type="submission" date="2025-08" db="UniProtKB">
        <authorList>
            <consortium name="Ensembl"/>
        </authorList>
    </citation>
    <scope>IDENTIFICATION</scope>
</reference>
<dbReference type="OMA" id="RILGHTH"/>
<dbReference type="Pfam" id="PF12850">
    <property type="entry name" value="Metallophos_2"/>
    <property type="match status" value="1"/>
</dbReference>
<dbReference type="STRING" id="9643.ENSUAMP00000009902"/>
<evidence type="ECO:0000256" key="4">
    <source>
        <dbReference type="ARBA" id="ARBA00031913"/>
    </source>
</evidence>
<dbReference type="GO" id="GO:0010008">
    <property type="term" value="C:endosome membrane"/>
    <property type="evidence" value="ECO:0007669"/>
    <property type="project" value="UniProtKB-SubCell"/>
</dbReference>
<sequence length="104" mass="11433">MASLALLQGQFDADSLISGHTHKFEAFEHEKQFYINPGSATEAYNALATNIIPTFVSVDSQASMVVIYVFQLPGDDAIVKGIEYKKILKPGLSCCFFPSPVQFK</sequence>
<evidence type="ECO:0000256" key="1">
    <source>
        <dbReference type="ARBA" id="ARBA00004481"/>
    </source>
</evidence>
<dbReference type="Gene3D" id="3.60.21.10">
    <property type="match status" value="1"/>
</dbReference>
<dbReference type="InterPro" id="IPR029052">
    <property type="entry name" value="Metallo-depent_PP-like"/>
</dbReference>
<dbReference type="PANTHER" id="PTHR11124">
    <property type="entry name" value="VACUOLAR SORTING PROTEIN VPS29"/>
    <property type="match status" value="1"/>
</dbReference>
<dbReference type="InterPro" id="IPR024654">
    <property type="entry name" value="Calcineurin-like_PHP_lpxH"/>
</dbReference>
<dbReference type="SUPFAM" id="SSF56300">
    <property type="entry name" value="Metallo-dependent phosphatases"/>
    <property type="match status" value="1"/>
</dbReference>
<protein>
    <recommendedName>
        <fullName evidence="3">Vacuolar protein sorting-associated protein 29</fullName>
    </recommendedName>
    <alternativeName>
        <fullName evidence="4">Vesicle protein sorting 29</fullName>
    </alternativeName>
</protein>
<evidence type="ECO:0000259" key="5">
    <source>
        <dbReference type="Pfam" id="PF12850"/>
    </source>
</evidence>
<feature type="domain" description="Calcineurin-like phosphoesterase" evidence="5">
    <location>
        <begin position="12"/>
        <end position="46"/>
    </location>
</feature>
<evidence type="ECO:0000313" key="6">
    <source>
        <dbReference type="Ensembl" id="ENSUAMP00000009902.1"/>
    </source>
</evidence>
<dbReference type="InterPro" id="IPR000979">
    <property type="entry name" value="Phosphodiesterase_MJ0936/Vps29"/>
</dbReference>
<dbReference type="Ensembl" id="ENSUAMT00000011141.1">
    <property type="protein sequence ID" value="ENSUAMP00000009902.1"/>
    <property type="gene ID" value="ENSUAMG00000008192.1"/>
</dbReference>
<comment type="subcellular location">
    <subcellularLocation>
        <location evidence="1">Endosome membrane</location>
        <topology evidence="1">Peripheral membrane protein</topology>
    </subcellularLocation>
</comment>
<accession>A0A452QW20</accession>